<evidence type="ECO:0000256" key="1">
    <source>
        <dbReference type="SAM" id="SignalP"/>
    </source>
</evidence>
<feature type="signal peptide" evidence="1">
    <location>
        <begin position="1"/>
        <end position="24"/>
    </location>
</feature>
<evidence type="ECO:0008006" key="4">
    <source>
        <dbReference type="Google" id="ProtNLM"/>
    </source>
</evidence>
<sequence>MRPHKLILTLALTAGLTVSTAVSSASPAGATSTATTCRVKLNYVDAYDVEENNGDEIRIDLAGYMYPSGNQYVAVNNGDRAYSGNFANPTTTIGTTGSALFSLREVTPPAVGQGDELGSVTARGSTCATLATGQVANISKHIFGTGYWYYMSLVMTGL</sequence>
<keyword evidence="1" id="KW-0732">Signal</keyword>
<evidence type="ECO:0000313" key="3">
    <source>
        <dbReference type="Proteomes" id="UP000579945"/>
    </source>
</evidence>
<keyword evidence="3" id="KW-1185">Reference proteome</keyword>
<dbReference type="AlphaFoldDB" id="A0A7W5Y9F7"/>
<reference evidence="2 3" key="1">
    <citation type="submission" date="2020-08" db="EMBL/GenBank/DDBJ databases">
        <title>Sequencing the genomes of 1000 actinobacteria strains.</title>
        <authorList>
            <person name="Klenk H.-P."/>
        </authorList>
    </citation>
    <scope>NUCLEOTIDE SEQUENCE [LARGE SCALE GENOMIC DNA]</scope>
    <source>
        <strain evidence="2 3">DSM 44320</strain>
    </source>
</reference>
<dbReference type="GeneID" id="95391640"/>
<dbReference type="RefSeq" id="WP_183652766.1">
    <property type="nucleotide sequence ID" value="NZ_JACIBV010000001.1"/>
</dbReference>
<name>A0A7W5Y9F7_9ACTN</name>
<protein>
    <recommendedName>
        <fullName evidence="4">Secreted protein</fullName>
    </recommendedName>
</protein>
<comment type="caution">
    <text evidence="2">The sequence shown here is derived from an EMBL/GenBank/DDBJ whole genome shotgun (WGS) entry which is preliminary data.</text>
</comment>
<gene>
    <name evidence="2" type="ORF">FHR33_005316</name>
</gene>
<accession>A0A7W5Y9F7</accession>
<organism evidence="2 3">
    <name type="scientific">Nonomuraea dietziae</name>
    <dbReference type="NCBI Taxonomy" id="65515"/>
    <lineage>
        <taxon>Bacteria</taxon>
        <taxon>Bacillati</taxon>
        <taxon>Actinomycetota</taxon>
        <taxon>Actinomycetes</taxon>
        <taxon>Streptosporangiales</taxon>
        <taxon>Streptosporangiaceae</taxon>
        <taxon>Nonomuraea</taxon>
    </lineage>
</organism>
<dbReference type="Proteomes" id="UP000579945">
    <property type="component" value="Unassembled WGS sequence"/>
</dbReference>
<proteinExistence type="predicted"/>
<dbReference type="EMBL" id="JACIBV010000001">
    <property type="protein sequence ID" value="MBB3729456.1"/>
    <property type="molecule type" value="Genomic_DNA"/>
</dbReference>
<evidence type="ECO:0000313" key="2">
    <source>
        <dbReference type="EMBL" id="MBB3729456.1"/>
    </source>
</evidence>
<feature type="chain" id="PRO_5039599617" description="Secreted protein" evidence="1">
    <location>
        <begin position="25"/>
        <end position="158"/>
    </location>
</feature>